<dbReference type="AlphaFoldDB" id="A0A7C3C7L6"/>
<gene>
    <name evidence="1" type="ORF">ENJ67_04545</name>
</gene>
<comment type="caution">
    <text evidence="1">The sequence shown here is derived from an EMBL/GenBank/DDBJ whole genome shotgun (WGS) entry which is preliminary data.</text>
</comment>
<name>A0A7C3C7L6_9BACT</name>
<feature type="non-terminal residue" evidence="1">
    <location>
        <position position="32"/>
    </location>
</feature>
<dbReference type="Proteomes" id="UP000886390">
    <property type="component" value="Unassembled WGS sequence"/>
</dbReference>
<dbReference type="EMBL" id="DRNH01000243">
    <property type="protein sequence ID" value="HFB53981.1"/>
    <property type="molecule type" value="Genomic_DNA"/>
</dbReference>
<protein>
    <submittedName>
        <fullName evidence="1">Rhodanese-like domain-containing protein</fullName>
    </submittedName>
</protein>
<accession>A0A7C3C7L6</accession>
<organism evidence="1">
    <name type="scientific">Sulfurimonas autotrophica</name>
    <dbReference type="NCBI Taxonomy" id="202747"/>
    <lineage>
        <taxon>Bacteria</taxon>
        <taxon>Pseudomonadati</taxon>
        <taxon>Campylobacterota</taxon>
        <taxon>Epsilonproteobacteria</taxon>
        <taxon>Campylobacterales</taxon>
        <taxon>Sulfurimonadaceae</taxon>
        <taxon>Sulfurimonas</taxon>
    </lineage>
</organism>
<proteinExistence type="predicted"/>
<sequence>MNKNEQMKRYYQRCDMSQIKGHLKELLQKAEK</sequence>
<reference evidence="1" key="1">
    <citation type="journal article" date="2020" name="mSystems">
        <title>Genome- and Community-Level Interaction Insights into Carbon Utilization and Element Cycling Functions of Hydrothermarchaeota in Hydrothermal Sediment.</title>
        <authorList>
            <person name="Zhou Z."/>
            <person name="Liu Y."/>
            <person name="Xu W."/>
            <person name="Pan J."/>
            <person name="Luo Z.H."/>
            <person name="Li M."/>
        </authorList>
    </citation>
    <scope>NUCLEOTIDE SEQUENCE [LARGE SCALE GENOMIC DNA]</scope>
    <source>
        <strain evidence="1">HyVt-507</strain>
    </source>
</reference>
<evidence type="ECO:0000313" key="1">
    <source>
        <dbReference type="EMBL" id="HFB53981.1"/>
    </source>
</evidence>